<gene>
    <name evidence="1" type="ORF">ASIM_LOCUS6083</name>
</gene>
<accession>A0A0M3JFA0</accession>
<evidence type="ECO:0000313" key="2">
    <source>
        <dbReference type="Proteomes" id="UP000267096"/>
    </source>
</evidence>
<protein>
    <submittedName>
        <fullName evidence="3">DUF3987 domain-containing protein</fullName>
    </submittedName>
</protein>
<dbReference type="WBParaSite" id="ASIM_0000630001-mRNA-1">
    <property type="protein sequence ID" value="ASIM_0000630001-mRNA-1"/>
    <property type="gene ID" value="ASIM_0000630001"/>
</dbReference>
<dbReference type="Proteomes" id="UP000267096">
    <property type="component" value="Unassembled WGS sequence"/>
</dbReference>
<reference evidence="1 2" key="2">
    <citation type="submission" date="2018-11" db="EMBL/GenBank/DDBJ databases">
        <authorList>
            <consortium name="Pathogen Informatics"/>
        </authorList>
    </citation>
    <scope>NUCLEOTIDE SEQUENCE [LARGE SCALE GENOMIC DNA]</scope>
</reference>
<name>A0A0M3JFA0_ANISI</name>
<evidence type="ECO:0000313" key="3">
    <source>
        <dbReference type="WBParaSite" id="ASIM_0000630001-mRNA-1"/>
    </source>
</evidence>
<dbReference type="EMBL" id="UYRR01012739">
    <property type="protein sequence ID" value="VDK26497.1"/>
    <property type="molecule type" value="Genomic_DNA"/>
</dbReference>
<proteinExistence type="predicted"/>
<organism evidence="3">
    <name type="scientific">Anisakis simplex</name>
    <name type="common">Herring worm</name>
    <dbReference type="NCBI Taxonomy" id="6269"/>
    <lineage>
        <taxon>Eukaryota</taxon>
        <taxon>Metazoa</taxon>
        <taxon>Ecdysozoa</taxon>
        <taxon>Nematoda</taxon>
        <taxon>Chromadorea</taxon>
        <taxon>Rhabditida</taxon>
        <taxon>Spirurina</taxon>
        <taxon>Ascaridomorpha</taxon>
        <taxon>Ascaridoidea</taxon>
        <taxon>Anisakidae</taxon>
        <taxon>Anisakis</taxon>
        <taxon>Anisakis simplex complex</taxon>
    </lineage>
</organism>
<reference evidence="3" key="1">
    <citation type="submission" date="2017-02" db="UniProtKB">
        <authorList>
            <consortium name="WormBaseParasite"/>
        </authorList>
    </citation>
    <scope>IDENTIFICATION</scope>
</reference>
<dbReference type="AlphaFoldDB" id="A0A0M3JFA0"/>
<sequence>MKFIIELLFETAELNGFDGNILAKLAEISVENGDVVEKWLKKIPPIERAVSVRHPLYERFMNVTIPERIYAQSNDNINGNENAMLAVWCISKDIVRSSKVEQLRVLIGYLKLIEMEKRATALLIAMYNFELIASLEERLRLLLQLISLSRVDGHSLKVSYCVN</sequence>
<evidence type="ECO:0000313" key="1">
    <source>
        <dbReference type="EMBL" id="VDK26497.1"/>
    </source>
</evidence>
<keyword evidence="2" id="KW-1185">Reference proteome</keyword>